<evidence type="ECO:0000256" key="2">
    <source>
        <dbReference type="SAM" id="Phobius"/>
    </source>
</evidence>
<reference evidence="3 4" key="1">
    <citation type="journal article" date="2017" name="PLoS Biol.">
        <title>The sea cucumber genome provides insights into morphological evolution and visceral regeneration.</title>
        <authorList>
            <person name="Zhang X."/>
            <person name="Sun L."/>
            <person name="Yuan J."/>
            <person name="Sun Y."/>
            <person name="Gao Y."/>
            <person name="Zhang L."/>
            <person name="Li S."/>
            <person name="Dai H."/>
            <person name="Hamel J.F."/>
            <person name="Liu C."/>
            <person name="Yu Y."/>
            <person name="Liu S."/>
            <person name="Lin W."/>
            <person name="Guo K."/>
            <person name="Jin S."/>
            <person name="Xu P."/>
            <person name="Storey K.B."/>
            <person name="Huan P."/>
            <person name="Zhang T."/>
            <person name="Zhou Y."/>
            <person name="Zhang J."/>
            <person name="Lin C."/>
            <person name="Li X."/>
            <person name="Xing L."/>
            <person name="Huo D."/>
            <person name="Sun M."/>
            <person name="Wang L."/>
            <person name="Mercier A."/>
            <person name="Li F."/>
            <person name="Yang H."/>
            <person name="Xiang J."/>
        </authorList>
    </citation>
    <scope>NUCLEOTIDE SEQUENCE [LARGE SCALE GENOMIC DNA]</scope>
    <source>
        <strain evidence="3">Shaxun</strain>
        <tissue evidence="3">Muscle</tissue>
    </source>
</reference>
<keyword evidence="4" id="KW-1185">Reference proteome</keyword>
<organism evidence="3 4">
    <name type="scientific">Stichopus japonicus</name>
    <name type="common">Sea cucumber</name>
    <dbReference type="NCBI Taxonomy" id="307972"/>
    <lineage>
        <taxon>Eukaryota</taxon>
        <taxon>Metazoa</taxon>
        <taxon>Echinodermata</taxon>
        <taxon>Eleutherozoa</taxon>
        <taxon>Echinozoa</taxon>
        <taxon>Holothuroidea</taxon>
        <taxon>Aspidochirotacea</taxon>
        <taxon>Aspidochirotida</taxon>
        <taxon>Stichopodidae</taxon>
        <taxon>Apostichopus</taxon>
    </lineage>
</organism>
<feature type="region of interest" description="Disordered" evidence="1">
    <location>
        <begin position="96"/>
        <end position="134"/>
    </location>
</feature>
<comment type="caution">
    <text evidence="3">The sequence shown here is derived from an EMBL/GenBank/DDBJ whole genome shotgun (WGS) entry which is preliminary data.</text>
</comment>
<keyword evidence="2" id="KW-0812">Transmembrane</keyword>
<proteinExistence type="predicted"/>
<feature type="region of interest" description="Disordered" evidence="1">
    <location>
        <begin position="19"/>
        <end position="84"/>
    </location>
</feature>
<dbReference type="AlphaFoldDB" id="A0A2G8LCP9"/>
<keyword evidence="2" id="KW-0472">Membrane</keyword>
<accession>A0A2G8LCP9</accession>
<evidence type="ECO:0000313" key="4">
    <source>
        <dbReference type="Proteomes" id="UP000230750"/>
    </source>
</evidence>
<dbReference type="EMBL" id="MRZV01000124">
    <property type="protein sequence ID" value="PIK58056.1"/>
    <property type="molecule type" value="Genomic_DNA"/>
</dbReference>
<feature type="compositionally biased region" description="Basic and acidic residues" evidence="1">
    <location>
        <begin position="49"/>
        <end position="84"/>
    </location>
</feature>
<feature type="region of interest" description="Disordered" evidence="1">
    <location>
        <begin position="140"/>
        <end position="159"/>
    </location>
</feature>
<evidence type="ECO:0000256" key="1">
    <source>
        <dbReference type="SAM" id="MobiDB-lite"/>
    </source>
</evidence>
<gene>
    <name evidence="3" type="ORF">BSL78_05035</name>
</gene>
<dbReference type="Proteomes" id="UP000230750">
    <property type="component" value="Unassembled WGS sequence"/>
</dbReference>
<keyword evidence="2" id="KW-1133">Transmembrane helix</keyword>
<sequence length="304" mass="36017">MGWQRGQSYRRVLHEGVEIRRQPRRHSTPQEEARSSFQADELWVSVGERGGRRLPRIEQQDKHYQSYGRDRDRDRDREYSNYDRLVYDDLHKDRSFAELTPDSGISTTSDSERLRGGGGRPSFHKQRSLGKRQYSLQDEDYYGRHRDPHPHYQDDYLRDRDMDRYYDDDSELYSNPSYVDSTHFDEEEEEEVRKRQQQKQKKKKTVDPQNQSKSDIPPGHYRSIQGSFQKGYRIKYLPKTDSVEEETKEDVTDGDGVLVGKKKQHWSASKGLILLVLLLNIGFTILFTSLFLQMEEDGGWDNWP</sequence>
<name>A0A2G8LCP9_STIJA</name>
<feature type="region of interest" description="Disordered" evidence="1">
    <location>
        <begin position="167"/>
        <end position="224"/>
    </location>
</feature>
<dbReference type="OrthoDB" id="284854at2759"/>
<protein>
    <submittedName>
        <fullName evidence="3">Putative junctophilin-3 isoform X3</fullName>
    </submittedName>
</protein>
<feature type="compositionally biased region" description="Basic residues" evidence="1">
    <location>
        <begin position="195"/>
        <end position="204"/>
    </location>
</feature>
<feature type="compositionally biased region" description="Basic and acidic residues" evidence="1">
    <location>
        <begin position="141"/>
        <end position="159"/>
    </location>
</feature>
<feature type="transmembrane region" description="Helical" evidence="2">
    <location>
        <begin position="271"/>
        <end position="294"/>
    </location>
</feature>
<evidence type="ECO:0000313" key="3">
    <source>
        <dbReference type="EMBL" id="PIK58056.1"/>
    </source>
</evidence>